<name>A0ABR0SB02_9HYPO</name>
<gene>
    <name evidence="1" type="ORF">PT974_10828</name>
</gene>
<protein>
    <submittedName>
        <fullName evidence="1">Uncharacterized protein</fullName>
    </submittedName>
</protein>
<dbReference type="Proteomes" id="UP001338125">
    <property type="component" value="Unassembled WGS sequence"/>
</dbReference>
<evidence type="ECO:0000313" key="1">
    <source>
        <dbReference type="EMBL" id="KAK5989313.1"/>
    </source>
</evidence>
<evidence type="ECO:0000313" key="2">
    <source>
        <dbReference type="Proteomes" id="UP001338125"/>
    </source>
</evidence>
<organism evidence="1 2">
    <name type="scientific">Cladobotryum mycophilum</name>
    <dbReference type="NCBI Taxonomy" id="491253"/>
    <lineage>
        <taxon>Eukaryota</taxon>
        <taxon>Fungi</taxon>
        <taxon>Dikarya</taxon>
        <taxon>Ascomycota</taxon>
        <taxon>Pezizomycotina</taxon>
        <taxon>Sordariomycetes</taxon>
        <taxon>Hypocreomycetidae</taxon>
        <taxon>Hypocreales</taxon>
        <taxon>Hypocreaceae</taxon>
        <taxon>Cladobotryum</taxon>
    </lineage>
</organism>
<reference evidence="1 2" key="1">
    <citation type="submission" date="2024-01" db="EMBL/GenBank/DDBJ databases">
        <title>Complete genome of Cladobotryum mycophilum ATHUM6906.</title>
        <authorList>
            <person name="Christinaki A.C."/>
            <person name="Myridakis A.I."/>
            <person name="Kouvelis V.N."/>
        </authorList>
    </citation>
    <scope>NUCLEOTIDE SEQUENCE [LARGE SCALE GENOMIC DNA]</scope>
    <source>
        <strain evidence="1 2">ATHUM6906</strain>
    </source>
</reference>
<proteinExistence type="predicted"/>
<keyword evidence="2" id="KW-1185">Reference proteome</keyword>
<accession>A0ABR0SB02</accession>
<sequence>MENILVSGSLNRMVGINYGPILSMHNAFACMNGLPWFVASERTQPSKLRINRKVLVWNIEHHFSRLQRFFNYQHHK</sequence>
<dbReference type="EMBL" id="JAVFKD010000015">
    <property type="protein sequence ID" value="KAK5989313.1"/>
    <property type="molecule type" value="Genomic_DNA"/>
</dbReference>
<comment type="caution">
    <text evidence="1">The sequence shown here is derived from an EMBL/GenBank/DDBJ whole genome shotgun (WGS) entry which is preliminary data.</text>
</comment>